<keyword evidence="6 8" id="KW-0030">Aminoacyl-tRNA synthetase</keyword>
<evidence type="ECO:0000256" key="4">
    <source>
        <dbReference type="ARBA" id="ARBA00022884"/>
    </source>
</evidence>
<dbReference type="Proteomes" id="UP001595812">
    <property type="component" value="Unassembled WGS sequence"/>
</dbReference>
<keyword evidence="5 8" id="KW-0648">Protein biosynthesis</keyword>
<proteinExistence type="inferred from homology"/>
<feature type="short sequence motif" description="'KMSKS' region" evidence="8">
    <location>
        <begin position="235"/>
        <end position="239"/>
    </location>
</feature>
<evidence type="ECO:0000256" key="6">
    <source>
        <dbReference type="ARBA" id="ARBA00023146"/>
    </source>
</evidence>
<feature type="binding site" evidence="8">
    <location>
        <position position="179"/>
    </location>
    <ligand>
        <name>L-tyrosine</name>
        <dbReference type="ChEBI" id="CHEBI:58315"/>
    </ligand>
</feature>
<reference evidence="12" key="1">
    <citation type="journal article" date="2019" name="Int. J. Syst. Evol. Microbiol.">
        <title>The Global Catalogue of Microorganisms (GCM) 10K type strain sequencing project: providing services to taxonomists for standard genome sequencing and annotation.</title>
        <authorList>
            <consortium name="The Broad Institute Genomics Platform"/>
            <consortium name="The Broad Institute Genome Sequencing Center for Infectious Disease"/>
            <person name="Wu L."/>
            <person name="Ma J."/>
        </authorList>
    </citation>
    <scope>NUCLEOTIDE SEQUENCE [LARGE SCALE GENOMIC DNA]</scope>
    <source>
        <strain evidence="12">CECT 8979</strain>
    </source>
</reference>
<dbReference type="PROSITE" id="PS00178">
    <property type="entry name" value="AA_TRNA_LIGASE_I"/>
    <property type="match status" value="1"/>
</dbReference>
<comment type="subcellular location">
    <subcellularLocation>
        <location evidence="8">Cytoplasm</location>
    </subcellularLocation>
</comment>
<comment type="catalytic activity">
    <reaction evidence="7 8">
        <text>tRNA(Tyr) + L-tyrosine + ATP = L-tyrosyl-tRNA(Tyr) + AMP + diphosphate + H(+)</text>
        <dbReference type="Rhea" id="RHEA:10220"/>
        <dbReference type="Rhea" id="RHEA-COMP:9706"/>
        <dbReference type="Rhea" id="RHEA-COMP:9707"/>
        <dbReference type="ChEBI" id="CHEBI:15378"/>
        <dbReference type="ChEBI" id="CHEBI:30616"/>
        <dbReference type="ChEBI" id="CHEBI:33019"/>
        <dbReference type="ChEBI" id="CHEBI:58315"/>
        <dbReference type="ChEBI" id="CHEBI:78442"/>
        <dbReference type="ChEBI" id="CHEBI:78536"/>
        <dbReference type="ChEBI" id="CHEBI:456215"/>
        <dbReference type="EC" id="6.1.1.1"/>
    </reaction>
</comment>
<protein>
    <recommendedName>
        <fullName evidence="8">Tyrosine--tRNA ligase</fullName>
        <ecNumber evidence="8">6.1.1.1</ecNumber>
    </recommendedName>
    <alternativeName>
        <fullName evidence="8">Tyrosyl-tRNA synthetase</fullName>
        <shortName evidence="8">TyrRS</shortName>
    </alternativeName>
</protein>
<sequence length="431" mass="48906">MKTNFVDELKWRGMLHDSMPGLEEHLSEAMRSAYVGFDPTADSLHIGNLVPIMLLAHYQRSGHRPVALVGGATGMIGDPSGKSSERNLLDEKTLRHNQEAIKNQLAHFLDFESDAQNAAILVNNYDWMKEFSFLEFIRDVGKHITVNYMMAKDSVKNRISSESTSEGMSFTEFTYQLVQGYDFLHLYKANDCTIQMGGSDQWGNITTGTELIRRIGNGKGFAITCPLITKSDGSKFGKSEGGNVWLDAERTSPYKFYQYWLNSSDEDAEKYIKIFTFLSQSDIESLVESHKEAPHQRQLQRRLAEEITKMVHSEEEFENAERASNILFSKSFKEDIATLNERTFLDVFEGVPQAEITTLDFESLDMIGALSAQTNFLASNGEARRALKENSISVNKEKVKEDYQLTSKDLINDRYIILNRGKKSTYIIKVV</sequence>
<dbReference type="RefSeq" id="WP_386097625.1">
    <property type="nucleotide sequence ID" value="NZ_JBHSAT010000004.1"/>
</dbReference>
<keyword evidence="4 9" id="KW-0694">RNA-binding</keyword>
<dbReference type="EMBL" id="JBHSAT010000004">
    <property type="protein sequence ID" value="MFC3876582.1"/>
    <property type="molecule type" value="Genomic_DNA"/>
</dbReference>
<evidence type="ECO:0000313" key="12">
    <source>
        <dbReference type="Proteomes" id="UP001595812"/>
    </source>
</evidence>
<dbReference type="PRINTS" id="PR01040">
    <property type="entry name" value="TRNASYNTHTYR"/>
</dbReference>
<dbReference type="InterPro" id="IPR001412">
    <property type="entry name" value="aa-tRNA-synth_I_CS"/>
</dbReference>
<dbReference type="EC" id="6.1.1.1" evidence="8"/>
<dbReference type="PANTHER" id="PTHR11766:SF0">
    <property type="entry name" value="TYROSINE--TRNA LIGASE, MITOCHONDRIAL"/>
    <property type="match status" value="1"/>
</dbReference>
<evidence type="ECO:0000256" key="9">
    <source>
        <dbReference type="PROSITE-ProRule" id="PRU00182"/>
    </source>
</evidence>
<keyword evidence="12" id="KW-1185">Reference proteome</keyword>
<name>A0ABV8AIV3_9FLAO</name>
<gene>
    <name evidence="8 11" type="primary">tyrS</name>
    <name evidence="11" type="ORF">ACFOSX_04990</name>
</gene>
<comment type="caution">
    <text evidence="11">The sequence shown here is derived from an EMBL/GenBank/DDBJ whole genome shotgun (WGS) entry which is preliminary data.</text>
</comment>
<dbReference type="CDD" id="cd00805">
    <property type="entry name" value="TyrRS_core"/>
    <property type="match status" value="1"/>
</dbReference>
<dbReference type="InterPro" id="IPR024107">
    <property type="entry name" value="Tyr-tRNA-ligase_bac_1"/>
</dbReference>
<dbReference type="HAMAP" id="MF_02006">
    <property type="entry name" value="Tyr_tRNA_synth_type1"/>
    <property type="match status" value="1"/>
</dbReference>
<keyword evidence="1 8" id="KW-0436">Ligase</keyword>
<comment type="function">
    <text evidence="8">Catalyzes the attachment of tyrosine to tRNA(Tyr) in a two-step reaction: tyrosine is first activated by ATP to form Tyr-AMP and then transferred to the acceptor end of tRNA(Tyr).</text>
</comment>
<feature type="domain" description="Tyrosine--tRNA ligase SYY-like C-terminal" evidence="10">
    <location>
        <begin position="346"/>
        <end position="426"/>
    </location>
</feature>
<comment type="similarity">
    <text evidence="8">Belongs to the class-I aminoacyl-tRNA synthetase family. TyrS type 1 subfamily.</text>
</comment>
<feature type="binding site" evidence="8">
    <location>
        <position position="238"/>
    </location>
    <ligand>
        <name>ATP</name>
        <dbReference type="ChEBI" id="CHEBI:30616"/>
    </ligand>
</feature>
<feature type="binding site" evidence="8">
    <location>
        <position position="34"/>
    </location>
    <ligand>
        <name>L-tyrosine</name>
        <dbReference type="ChEBI" id="CHEBI:58315"/>
    </ligand>
</feature>
<keyword evidence="8" id="KW-0963">Cytoplasm</keyword>
<dbReference type="SUPFAM" id="SSF52374">
    <property type="entry name" value="Nucleotidylyl transferase"/>
    <property type="match status" value="1"/>
</dbReference>
<dbReference type="PROSITE" id="PS50889">
    <property type="entry name" value="S4"/>
    <property type="match status" value="1"/>
</dbReference>
<evidence type="ECO:0000259" key="10">
    <source>
        <dbReference type="Pfam" id="PF22421"/>
    </source>
</evidence>
<keyword evidence="2 8" id="KW-0547">Nucleotide-binding</keyword>
<feature type="short sequence motif" description="'HIGH' region" evidence="8">
    <location>
        <begin position="39"/>
        <end position="48"/>
    </location>
</feature>
<dbReference type="InterPro" id="IPR036986">
    <property type="entry name" value="S4_RNA-bd_sf"/>
</dbReference>
<dbReference type="Gene3D" id="3.10.290.10">
    <property type="entry name" value="RNA-binding S4 domain"/>
    <property type="match status" value="1"/>
</dbReference>
<evidence type="ECO:0000256" key="7">
    <source>
        <dbReference type="ARBA" id="ARBA00048248"/>
    </source>
</evidence>
<dbReference type="GO" id="GO:0004831">
    <property type="term" value="F:tyrosine-tRNA ligase activity"/>
    <property type="evidence" value="ECO:0007669"/>
    <property type="project" value="UniProtKB-EC"/>
</dbReference>
<dbReference type="PANTHER" id="PTHR11766">
    <property type="entry name" value="TYROSYL-TRNA SYNTHETASE"/>
    <property type="match status" value="1"/>
</dbReference>
<dbReference type="Pfam" id="PF00579">
    <property type="entry name" value="tRNA-synt_1b"/>
    <property type="match status" value="1"/>
</dbReference>
<evidence type="ECO:0000313" key="11">
    <source>
        <dbReference type="EMBL" id="MFC3876582.1"/>
    </source>
</evidence>
<organism evidence="11 12">
    <name type="scientific">Winogradskyella maritima</name>
    <dbReference type="NCBI Taxonomy" id="1517766"/>
    <lineage>
        <taxon>Bacteria</taxon>
        <taxon>Pseudomonadati</taxon>
        <taxon>Bacteroidota</taxon>
        <taxon>Flavobacteriia</taxon>
        <taxon>Flavobacteriales</taxon>
        <taxon>Flavobacteriaceae</taxon>
        <taxon>Winogradskyella</taxon>
    </lineage>
</organism>
<dbReference type="InterPro" id="IPR054608">
    <property type="entry name" value="SYY-like_C"/>
</dbReference>
<evidence type="ECO:0000256" key="8">
    <source>
        <dbReference type="HAMAP-Rule" id="MF_02006"/>
    </source>
</evidence>
<dbReference type="InterPro" id="IPR024088">
    <property type="entry name" value="Tyr-tRNA-ligase_bac-type"/>
</dbReference>
<feature type="binding site" evidence="8">
    <location>
        <position position="175"/>
    </location>
    <ligand>
        <name>L-tyrosine</name>
        <dbReference type="ChEBI" id="CHEBI:58315"/>
    </ligand>
</feature>
<keyword evidence="3 8" id="KW-0067">ATP-binding</keyword>
<evidence type="ECO:0000256" key="3">
    <source>
        <dbReference type="ARBA" id="ARBA00022840"/>
    </source>
</evidence>
<evidence type="ECO:0000256" key="2">
    <source>
        <dbReference type="ARBA" id="ARBA00022741"/>
    </source>
</evidence>
<dbReference type="NCBIfam" id="TIGR00234">
    <property type="entry name" value="tyrS"/>
    <property type="match status" value="1"/>
</dbReference>
<dbReference type="InterPro" id="IPR002307">
    <property type="entry name" value="Tyr-tRNA-ligase"/>
</dbReference>
<dbReference type="Gene3D" id="3.40.50.620">
    <property type="entry name" value="HUPs"/>
    <property type="match status" value="1"/>
</dbReference>
<evidence type="ECO:0000256" key="1">
    <source>
        <dbReference type="ARBA" id="ARBA00022598"/>
    </source>
</evidence>
<dbReference type="Gene3D" id="1.10.240.10">
    <property type="entry name" value="Tyrosyl-Transfer RNA Synthetase"/>
    <property type="match status" value="1"/>
</dbReference>
<dbReference type="Pfam" id="PF22421">
    <property type="entry name" value="SYY_C-terminal"/>
    <property type="match status" value="1"/>
</dbReference>
<evidence type="ECO:0000256" key="5">
    <source>
        <dbReference type="ARBA" id="ARBA00022917"/>
    </source>
</evidence>
<accession>A0ABV8AIV3</accession>
<dbReference type="InterPro" id="IPR002305">
    <property type="entry name" value="aa-tRNA-synth_Ic"/>
</dbReference>
<dbReference type="SUPFAM" id="SSF55174">
    <property type="entry name" value="Alpha-L RNA-binding motif"/>
    <property type="match status" value="1"/>
</dbReference>
<comment type="subunit">
    <text evidence="8">Homodimer.</text>
</comment>
<dbReference type="InterPro" id="IPR014729">
    <property type="entry name" value="Rossmann-like_a/b/a_fold"/>
</dbReference>